<dbReference type="PANTHER" id="PTHR35668:SF1">
    <property type="entry name" value="PROTEIN SHORTAGE IN CHIASMATA 1 ORTHOLOG"/>
    <property type="match status" value="1"/>
</dbReference>
<dbReference type="AlphaFoldDB" id="A0A8T2KX26"/>
<dbReference type="GO" id="GO:0000712">
    <property type="term" value="P:resolution of meiotic recombination intermediates"/>
    <property type="evidence" value="ECO:0007669"/>
    <property type="project" value="InterPro"/>
</dbReference>
<reference evidence="2 3" key="1">
    <citation type="submission" date="2021-07" db="EMBL/GenBank/DDBJ databases">
        <authorList>
            <person name="Imarazene B."/>
            <person name="Zahm M."/>
            <person name="Klopp C."/>
            <person name="Cabau C."/>
            <person name="Beille S."/>
            <person name="Jouanno E."/>
            <person name="Castinel A."/>
            <person name="Lluch J."/>
            <person name="Gil L."/>
            <person name="Kuchtly C."/>
            <person name="Lopez Roques C."/>
            <person name="Donnadieu C."/>
            <person name="Parrinello H."/>
            <person name="Journot L."/>
            <person name="Du K."/>
            <person name="Schartl M."/>
            <person name="Retaux S."/>
            <person name="Guiguen Y."/>
        </authorList>
    </citation>
    <scope>NUCLEOTIDE SEQUENCE [LARGE SCALE GENOMIC DNA]</scope>
    <source>
        <strain evidence="2">Pach_M1</strain>
        <tissue evidence="2">Testis</tissue>
    </source>
</reference>
<dbReference type="GO" id="GO:0000794">
    <property type="term" value="C:condensed nuclear chromosome"/>
    <property type="evidence" value="ECO:0007669"/>
    <property type="project" value="InterPro"/>
</dbReference>
<dbReference type="GO" id="GO:0016887">
    <property type="term" value="F:ATP hydrolysis activity"/>
    <property type="evidence" value="ECO:0007669"/>
    <property type="project" value="InterPro"/>
</dbReference>
<comment type="caution">
    <text evidence="2">The sequence shown here is derived from an EMBL/GenBank/DDBJ whole genome shotgun (WGS) entry which is preliminary data.</text>
</comment>
<dbReference type="EMBL" id="JAICCE010000022">
    <property type="protein sequence ID" value="KAG9261596.1"/>
    <property type="molecule type" value="Genomic_DNA"/>
</dbReference>
<evidence type="ECO:0000256" key="1">
    <source>
        <dbReference type="SAM" id="MobiDB-lite"/>
    </source>
</evidence>
<feature type="non-terminal residue" evidence="2">
    <location>
        <position position="680"/>
    </location>
</feature>
<dbReference type="PANTHER" id="PTHR35668">
    <property type="entry name" value="PROTEIN SHORTAGE IN CHIASMATA 1 ORTHOLOG"/>
    <property type="match status" value="1"/>
</dbReference>
<feature type="region of interest" description="Disordered" evidence="1">
    <location>
        <begin position="444"/>
        <end position="490"/>
    </location>
</feature>
<dbReference type="Pfam" id="PF17825">
    <property type="entry name" value="DUF5587"/>
    <property type="match status" value="1"/>
</dbReference>
<evidence type="ECO:0000313" key="2">
    <source>
        <dbReference type="EMBL" id="KAG9261596.1"/>
    </source>
</evidence>
<name>A0A8T2KX26_ASTMX</name>
<evidence type="ECO:0000313" key="3">
    <source>
        <dbReference type="Proteomes" id="UP000752171"/>
    </source>
</evidence>
<protein>
    <submittedName>
        <fullName evidence="2">Uncharacterized protein</fullName>
    </submittedName>
</protein>
<organism evidence="2 3">
    <name type="scientific">Astyanax mexicanus</name>
    <name type="common">Blind cave fish</name>
    <name type="synonym">Astyanax fasciatus mexicanus</name>
    <dbReference type="NCBI Taxonomy" id="7994"/>
    <lineage>
        <taxon>Eukaryota</taxon>
        <taxon>Metazoa</taxon>
        <taxon>Chordata</taxon>
        <taxon>Craniata</taxon>
        <taxon>Vertebrata</taxon>
        <taxon>Euteleostomi</taxon>
        <taxon>Actinopterygii</taxon>
        <taxon>Neopterygii</taxon>
        <taxon>Teleostei</taxon>
        <taxon>Ostariophysi</taxon>
        <taxon>Characiformes</taxon>
        <taxon>Characoidei</taxon>
        <taxon>Acestrorhamphidae</taxon>
        <taxon>Acestrorhamphinae</taxon>
        <taxon>Astyanax</taxon>
    </lineage>
</organism>
<dbReference type="InterPro" id="IPR039991">
    <property type="entry name" value="SHOC1"/>
</dbReference>
<gene>
    <name evidence="2" type="ORF">AMEX_G25173</name>
</gene>
<proteinExistence type="predicted"/>
<sequence length="680" mass="76252">GKESVHNDAALLHTLVTVTEILLRCDLNTAIEYLAEVRTTCSLEDLLKRLQVLQYLSYRKQEEPQPRVLQLLEQISAILQRNTSDLVLVVTAVENVRAELVTALSQVPGSFPTAVRPEEGRNRVDSRSVLYSLSCSRCVIVCSQQVGADFPWRRFSVVLEFDCVHQNTISRCCSQNNVKYICFCTAAPETGPEVSPQAFLDCIPFLLFISEGSVKRTDLLQHLESTYNMTLLERSYSQSLQTMGATDLFDVITVDEKTAVVLQEVEELQQEQVADRVVNRLSALSLQFSRCWIILHCTEEHSKLVCGDVFSNLVLMYSAFVLFGLKTEDLDIKVFLVCDVEDMAWCVHQICLHALLNSGRSVWDWLDRDWFSVLPTQEEKCLVSFPCVNPVVAQLMLRRSPSLQWLLGASFSELQDAFPEIPHKVCKLFSHITALHRLSAAPSLPESEITPPSESNDVLHPHLHPAPHPQLPPWAVTEDEPHLDPAPSDSHTPLFLTRSPAVLDSPEFAQPQGIVGTHWYGGECGAAVGRLESERGVCELDLQPRPGERIQHESYTGPFGGGEEQWLIDASPVPQPNLSYTITHSPCITSPAPAAPYSRPSPVEEMETLALQQWRSSAVSSRGQQSDAYSISPQYRRGLEMKRPASDNTGDTVFPQYKRAKLLFERIPGRFDGQTRLRFF</sequence>
<dbReference type="GO" id="GO:0003697">
    <property type="term" value="F:single-stranded DNA binding"/>
    <property type="evidence" value="ECO:0007669"/>
    <property type="project" value="TreeGrafter"/>
</dbReference>
<dbReference type="Proteomes" id="UP000752171">
    <property type="component" value="Unassembled WGS sequence"/>
</dbReference>
<accession>A0A8T2KX26</accession>